<organism evidence="1 2">
    <name type="scientific">Plectus sambesii</name>
    <dbReference type="NCBI Taxonomy" id="2011161"/>
    <lineage>
        <taxon>Eukaryota</taxon>
        <taxon>Metazoa</taxon>
        <taxon>Ecdysozoa</taxon>
        <taxon>Nematoda</taxon>
        <taxon>Chromadorea</taxon>
        <taxon>Plectida</taxon>
        <taxon>Plectina</taxon>
        <taxon>Plectoidea</taxon>
        <taxon>Plectidae</taxon>
        <taxon>Plectus</taxon>
    </lineage>
</organism>
<dbReference type="AlphaFoldDB" id="A0A914XCZ9"/>
<dbReference type="WBParaSite" id="PSAMB.scaffold7648size7318.g30369.t1">
    <property type="protein sequence ID" value="PSAMB.scaffold7648size7318.g30369.t1"/>
    <property type="gene ID" value="PSAMB.scaffold7648size7318.g30369"/>
</dbReference>
<reference evidence="2" key="1">
    <citation type="submission" date="2022-11" db="UniProtKB">
        <authorList>
            <consortium name="WormBaseParasite"/>
        </authorList>
    </citation>
    <scope>IDENTIFICATION</scope>
</reference>
<protein>
    <submittedName>
        <fullName evidence="2">Apple domain-containing protein</fullName>
    </submittedName>
</protein>
<keyword evidence="1" id="KW-1185">Reference proteome</keyword>
<evidence type="ECO:0000313" key="2">
    <source>
        <dbReference type="WBParaSite" id="PSAMB.scaffold7648size7318.g30369.t1"/>
    </source>
</evidence>
<proteinExistence type="predicted"/>
<sequence>MGELWVADAIRSSKMETYLRLGIEQTDLSSTDPYNGWYLTTPTNLPELTTFLPWTPSNPTTNKRTISVTNSYPKSFAVVDSATEQAYLCQYDGPGPTTTTTTTTTTAATTTTWAACTSTVTPTTTIARGAVSKFNHYRFGYFTNTCYWLSRSTVSLSKCLNMCHENGLCFGFSYNSANSDCQLLAIIASASPYWSELTADRQYETVIRELE</sequence>
<accession>A0A914XCZ9</accession>
<name>A0A914XCZ9_9BILA</name>
<dbReference type="SUPFAM" id="SSF57414">
    <property type="entry name" value="Hairpin loop containing domain-like"/>
    <property type="match status" value="1"/>
</dbReference>
<dbReference type="Proteomes" id="UP000887566">
    <property type="component" value="Unplaced"/>
</dbReference>
<evidence type="ECO:0000313" key="1">
    <source>
        <dbReference type="Proteomes" id="UP000887566"/>
    </source>
</evidence>